<dbReference type="Proteomes" id="UP000008975">
    <property type="component" value="Chromosome"/>
</dbReference>
<dbReference type="HOGENOM" id="CLU_764660_0_0_11"/>
<proteinExistence type="predicted"/>
<feature type="region of interest" description="Disordered" evidence="1">
    <location>
        <begin position="205"/>
        <end position="271"/>
    </location>
</feature>
<evidence type="ECO:0000313" key="3">
    <source>
        <dbReference type="EMBL" id="BAJ76420.1"/>
    </source>
</evidence>
<protein>
    <submittedName>
        <fullName evidence="3">5'-nucleotidase/2',3'-cyclic phosphodiesterase</fullName>
    </submittedName>
</protein>
<dbReference type="KEGG" id="mts:MTES_3456"/>
<keyword evidence="2" id="KW-0472">Membrane</keyword>
<dbReference type="EMBL" id="AP012052">
    <property type="protein sequence ID" value="BAJ76420.1"/>
    <property type="molecule type" value="Genomic_DNA"/>
</dbReference>
<feature type="compositionally biased region" description="Low complexity" evidence="1">
    <location>
        <begin position="213"/>
        <end position="234"/>
    </location>
</feature>
<organism evidence="3 4">
    <name type="scientific">Microbacterium testaceum (strain StLB037)</name>
    <dbReference type="NCBI Taxonomy" id="979556"/>
    <lineage>
        <taxon>Bacteria</taxon>
        <taxon>Bacillati</taxon>
        <taxon>Actinomycetota</taxon>
        <taxon>Actinomycetes</taxon>
        <taxon>Micrococcales</taxon>
        <taxon>Microbacteriaceae</taxon>
        <taxon>Microbacterium</taxon>
    </lineage>
</organism>
<dbReference type="OrthoDB" id="5081882at2"/>
<sequence>MSTAVSPPFVEFLDDYLRRRTRSGLSLAPGESVTLAVGLLRGCRRAEDRAHGAAWALTARGCPVLIEDVDGEDAVGVTAAALAQLAEMIDDEDRALIERARDAVLTQPPRAWDEAERRLFAWAEPVPLVLGPLAPRVDDGDTPPPTLRRPPIFLSAVDADLATLVTSAMSDLRERWRSRRYPRALTVALVAAGVAVVLGLILPTGATNPVPPTGSTASPSSSILDWTPDAARPATPRPSDRPTVLDPGRPTPLLTGETPAPSPAESSSAEEDIVDAARELLTTYSACAGETVCEQSLREGRADPGDAPPTDPAGARISLVDDFGGLAVVRLDSADASQYVTIVREKDRWLVRDVRTVADQPS</sequence>
<evidence type="ECO:0000313" key="4">
    <source>
        <dbReference type="Proteomes" id="UP000008975"/>
    </source>
</evidence>
<reference evidence="3 4" key="1">
    <citation type="journal article" date="2011" name="J. Bacteriol.">
        <title>Genome sequence of Microbacterium testaceum StLB037, an N-acylhomoserine lactone-degrading bacterium isolated from potato leaves.</title>
        <authorList>
            <person name="Morohoshi T."/>
            <person name="Wang W.-Z."/>
            <person name="Someya N."/>
            <person name="Ikeda T."/>
        </authorList>
    </citation>
    <scope>NUCLEOTIDE SEQUENCE [LARGE SCALE GENOMIC DNA]</scope>
    <source>
        <strain evidence="3 4">StLB037</strain>
    </source>
</reference>
<dbReference type="AlphaFoldDB" id="E8NEX7"/>
<keyword evidence="2" id="KW-1133">Transmembrane helix</keyword>
<name>E8NEX7_MICTS</name>
<dbReference type="RefSeq" id="WP_013586542.1">
    <property type="nucleotide sequence ID" value="NC_015125.1"/>
</dbReference>
<evidence type="ECO:0000256" key="2">
    <source>
        <dbReference type="SAM" id="Phobius"/>
    </source>
</evidence>
<evidence type="ECO:0000256" key="1">
    <source>
        <dbReference type="SAM" id="MobiDB-lite"/>
    </source>
</evidence>
<reference key="2">
    <citation type="submission" date="2011-02" db="EMBL/GenBank/DDBJ databases">
        <title>Genome sequence of Microbacterium testaceum StLB037.</title>
        <authorList>
            <person name="Morohoshi T."/>
            <person name="Wang W.Z."/>
            <person name="Someya N."/>
            <person name="Ikeda T."/>
        </authorList>
    </citation>
    <scope>NUCLEOTIDE SEQUENCE</scope>
    <source>
        <strain>StLB037</strain>
    </source>
</reference>
<keyword evidence="2" id="KW-0812">Transmembrane</keyword>
<accession>E8NEX7</accession>
<feature type="transmembrane region" description="Helical" evidence="2">
    <location>
        <begin position="184"/>
        <end position="202"/>
    </location>
</feature>
<gene>
    <name evidence="3" type="ordered locus">MTES_3456</name>
</gene>